<evidence type="ECO:0000313" key="7">
    <source>
        <dbReference type="Proteomes" id="UP001519921"/>
    </source>
</evidence>
<dbReference type="InterPro" id="IPR051453">
    <property type="entry name" value="MBL_Glyoxalase_II"/>
</dbReference>
<accession>A0ABS7AM70</accession>
<dbReference type="RefSeq" id="WP_219778567.1">
    <property type="nucleotide sequence ID" value="NZ_JAHXPT010000003.1"/>
</dbReference>
<protein>
    <submittedName>
        <fullName evidence="6">MBL fold metallo-hydrolase</fullName>
    </submittedName>
</protein>
<comment type="caution">
    <text evidence="6">The sequence shown here is derived from an EMBL/GenBank/DDBJ whole genome shotgun (WGS) entry which is preliminary data.</text>
</comment>
<dbReference type="EMBL" id="JAHXPT010000003">
    <property type="protein sequence ID" value="MBW6409511.1"/>
    <property type="molecule type" value="Genomic_DNA"/>
</dbReference>
<dbReference type="PANTHER" id="PTHR46233">
    <property type="entry name" value="HYDROXYACYLGLUTATHIONE HYDROLASE GLOC"/>
    <property type="match status" value="1"/>
</dbReference>
<reference evidence="6 7" key="1">
    <citation type="submission" date="2021-07" db="EMBL/GenBank/DDBJ databases">
        <title>Clostridium weizhouense sp. nov., an anaerobic bacterium isolated from activated sludge of Petroleum wastewater.</title>
        <authorList>
            <person name="Li Q."/>
        </authorList>
    </citation>
    <scope>NUCLEOTIDE SEQUENCE [LARGE SCALE GENOMIC DNA]</scope>
    <source>
        <strain evidence="6 7">YB-6</strain>
    </source>
</reference>
<gene>
    <name evidence="6" type="ORF">KYD98_05355</name>
</gene>
<evidence type="ECO:0000256" key="3">
    <source>
        <dbReference type="ARBA" id="ARBA00022801"/>
    </source>
</evidence>
<evidence type="ECO:0000256" key="1">
    <source>
        <dbReference type="ARBA" id="ARBA00001947"/>
    </source>
</evidence>
<evidence type="ECO:0000313" key="6">
    <source>
        <dbReference type="EMBL" id="MBW6409511.1"/>
    </source>
</evidence>
<dbReference type="PANTHER" id="PTHR46233:SF3">
    <property type="entry name" value="HYDROXYACYLGLUTATHIONE HYDROLASE GLOC"/>
    <property type="match status" value="1"/>
</dbReference>
<dbReference type="SMART" id="SM00849">
    <property type="entry name" value="Lactamase_B"/>
    <property type="match status" value="1"/>
</dbReference>
<dbReference type="SUPFAM" id="SSF56281">
    <property type="entry name" value="Metallo-hydrolase/oxidoreductase"/>
    <property type="match status" value="1"/>
</dbReference>
<keyword evidence="3" id="KW-0378">Hydrolase</keyword>
<evidence type="ECO:0000259" key="5">
    <source>
        <dbReference type="SMART" id="SM00849"/>
    </source>
</evidence>
<keyword evidence="2" id="KW-0479">Metal-binding</keyword>
<proteinExistence type="predicted"/>
<dbReference type="Proteomes" id="UP001519921">
    <property type="component" value="Unassembled WGS sequence"/>
</dbReference>
<dbReference type="InterPro" id="IPR001279">
    <property type="entry name" value="Metallo-B-lactamas"/>
</dbReference>
<feature type="domain" description="Metallo-beta-lactamase" evidence="5">
    <location>
        <begin position="18"/>
        <end position="206"/>
    </location>
</feature>
<dbReference type="Pfam" id="PF00753">
    <property type="entry name" value="Lactamase_B"/>
    <property type="match status" value="1"/>
</dbReference>
<comment type="cofactor">
    <cofactor evidence="1">
        <name>Zn(2+)</name>
        <dbReference type="ChEBI" id="CHEBI:29105"/>
    </cofactor>
</comment>
<dbReference type="Gene3D" id="3.60.15.10">
    <property type="entry name" value="Ribonuclease Z/Hydroxyacylglutathione hydrolase-like"/>
    <property type="match status" value="1"/>
</dbReference>
<keyword evidence="4" id="KW-0862">Zinc</keyword>
<organism evidence="6 7">
    <name type="scientific">Clostridium weizhouense</name>
    <dbReference type="NCBI Taxonomy" id="2859781"/>
    <lineage>
        <taxon>Bacteria</taxon>
        <taxon>Bacillati</taxon>
        <taxon>Bacillota</taxon>
        <taxon>Clostridia</taxon>
        <taxon>Eubacteriales</taxon>
        <taxon>Clostridiaceae</taxon>
        <taxon>Clostridium</taxon>
    </lineage>
</organism>
<sequence>MNIKRVKGNTFCIDTGMTNIPFYKITEEKIIMLDSGWIKEREGIEQILSENNFKVESILCTHAHIDHIGNNTYLKEKYNCIISMPAYEALVCTSNVNLKLYYNSPTLLEAEKHFGHMVCETDIIISNEMNEICINDVKFKIIHTPGHSPEHICIITPDNVAYLGDALISYEVMKSAKMPYALILSEDLKSKEKLYTLKCSHYIVSHKGIYKHNEVKKLISDNIDFYENRAESIYKIIYGKMTFEEIFKTVVKKFNIPVRTQYKYFILERMLKSYVEYLNERGYLELNIEDGFLKYSKSIKEEGI</sequence>
<keyword evidence="7" id="KW-1185">Reference proteome</keyword>
<dbReference type="InterPro" id="IPR036866">
    <property type="entry name" value="RibonucZ/Hydroxyglut_hydro"/>
</dbReference>
<name>A0ABS7AM70_9CLOT</name>
<evidence type="ECO:0000256" key="2">
    <source>
        <dbReference type="ARBA" id="ARBA00022723"/>
    </source>
</evidence>
<evidence type="ECO:0000256" key="4">
    <source>
        <dbReference type="ARBA" id="ARBA00022833"/>
    </source>
</evidence>